<organism evidence="1 2">
    <name type="scientific">Zhenhengia yiwuensis</name>
    <dbReference type="NCBI Taxonomy" id="2763666"/>
    <lineage>
        <taxon>Bacteria</taxon>
        <taxon>Bacillati</taxon>
        <taxon>Bacillota</taxon>
        <taxon>Clostridia</taxon>
        <taxon>Lachnospirales</taxon>
        <taxon>Lachnospiraceae</taxon>
        <taxon>Zhenhengia</taxon>
    </lineage>
</organism>
<dbReference type="AlphaFoldDB" id="A0A926IG62"/>
<evidence type="ECO:0000313" key="1">
    <source>
        <dbReference type="EMBL" id="MBC8581241.1"/>
    </source>
</evidence>
<accession>A0A926IG62</accession>
<proteinExistence type="predicted"/>
<keyword evidence="2" id="KW-1185">Reference proteome</keyword>
<reference evidence="1" key="1">
    <citation type="submission" date="2020-08" db="EMBL/GenBank/DDBJ databases">
        <title>Genome public.</title>
        <authorList>
            <person name="Liu C."/>
            <person name="Sun Q."/>
        </authorList>
    </citation>
    <scope>NUCLEOTIDE SEQUENCE</scope>
    <source>
        <strain evidence="1">NSJ-12</strain>
    </source>
</reference>
<dbReference type="RefSeq" id="WP_249334072.1">
    <property type="nucleotide sequence ID" value="NZ_JACRSY010000041.1"/>
</dbReference>
<dbReference type="EMBL" id="JACRSY010000041">
    <property type="protein sequence ID" value="MBC8581241.1"/>
    <property type="molecule type" value="Genomic_DNA"/>
</dbReference>
<name>A0A926IG62_9FIRM</name>
<sequence length="105" mass="12253">MDDVVIREYDKDGYHIIERYLGNKLLTKEEIYISSVDGIEKEKSHEQITRDIYESNTQTQDDNLLNMEISTDTNARTMVIGDDSLLLMEMLLTIDEKLNQLLQPK</sequence>
<comment type="caution">
    <text evidence="1">The sequence shown here is derived from an EMBL/GenBank/DDBJ whole genome shotgun (WGS) entry which is preliminary data.</text>
</comment>
<evidence type="ECO:0000313" key="2">
    <source>
        <dbReference type="Proteomes" id="UP000655830"/>
    </source>
</evidence>
<dbReference type="Proteomes" id="UP000655830">
    <property type="component" value="Unassembled WGS sequence"/>
</dbReference>
<gene>
    <name evidence="1" type="ORF">H8718_17175</name>
</gene>
<protein>
    <submittedName>
        <fullName evidence="1">Uncharacterized protein</fullName>
    </submittedName>
</protein>